<dbReference type="GO" id="GO:0005737">
    <property type="term" value="C:cytoplasm"/>
    <property type="evidence" value="ECO:0007669"/>
    <property type="project" value="UniProtKB-SubCell"/>
</dbReference>
<dbReference type="Proteomes" id="UP000242188">
    <property type="component" value="Unassembled WGS sequence"/>
</dbReference>
<evidence type="ECO:0000259" key="10">
    <source>
        <dbReference type="Pfam" id="PF01636"/>
    </source>
</evidence>
<evidence type="ECO:0000256" key="7">
    <source>
        <dbReference type="ARBA" id="ARBA00037368"/>
    </source>
</evidence>
<dbReference type="AlphaFoldDB" id="A0A210R6W0"/>
<evidence type="ECO:0000256" key="5">
    <source>
        <dbReference type="ARBA" id="ARBA00022777"/>
    </source>
</evidence>
<keyword evidence="5 11" id="KW-0418">Kinase</keyword>
<evidence type="ECO:0000256" key="9">
    <source>
        <dbReference type="ARBA" id="ARBA00040505"/>
    </source>
</evidence>
<proteinExistence type="inferred from homology"/>
<dbReference type="Pfam" id="PF01636">
    <property type="entry name" value="APH"/>
    <property type="match status" value="1"/>
</dbReference>
<evidence type="ECO:0000313" key="11">
    <source>
        <dbReference type="EMBL" id="OWF56601.1"/>
    </source>
</evidence>
<dbReference type="InterPro" id="IPR011009">
    <property type="entry name" value="Kinase-like_dom_sf"/>
</dbReference>
<evidence type="ECO:0000256" key="8">
    <source>
        <dbReference type="ARBA" id="ARBA00038873"/>
    </source>
</evidence>
<sequence length="396" mass="44824">MDNNNEATKPKVVLQEKGEVIKPMIPEGVVEELVRKIYGLDVVSYKELNSYDDKNYHVTVTDRSSNPHIPEVWTHGYILKILNSMDSKRPVIVEAQNSLLSHLRERNMSVPETVLTISGELMSLEKVFAEKDPKDPDTAPYGTYIVRLLKFIPGDILFNKPCTPGLLYNVGKFMGKFLNATKGFHHSFYDTHSLLWSLLEFSKLKEFVFVVKDENDKRVVDEIISAFESDVLPRCDQLQKGVIHGDLNEQNILVVEVPGQDDVTPESRVYDVSGLLDFMDVTDSYCVFDVAINIAYMSFTCEPSEQLDAGGHILAGMVPVFPFNDVELDALQISVCARLCQSLVLGAYANYQDPSNSYVLTTAAKGWPLLHKLWNTPKQVLKDRWQHIMDQYKNPS</sequence>
<evidence type="ECO:0000256" key="1">
    <source>
        <dbReference type="ARBA" id="ARBA00004496"/>
    </source>
</evidence>
<dbReference type="InterPro" id="IPR050249">
    <property type="entry name" value="Pseudomonas-type_ThrB"/>
</dbReference>
<dbReference type="FunFam" id="3.30.200.20:FF:000549">
    <property type="entry name" value="hydroxylysine kinase"/>
    <property type="match status" value="1"/>
</dbReference>
<feature type="domain" description="Aminoglycoside phosphotransferase" evidence="10">
    <location>
        <begin position="51"/>
        <end position="309"/>
    </location>
</feature>
<protein>
    <recommendedName>
        <fullName evidence="9">Hydroxylysine kinase</fullName>
        <ecNumber evidence="8">2.7.1.81</ecNumber>
    </recommendedName>
</protein>
<dbReference type="GO" id="GO:0047992">
    <property type="term" value="F:hydroxylysine kinase activity"/>
    <property type="evidence" value="ECO:0007669"/>
    <property type="project" value="UniProtKB-EC"/>
</dbReference>
<comment type="catalytic activity">
    <reaction evidence="6">
        <text>(5R)-5-hydroxy-L-lysine + GTP = (5R)-5-phosphooxy-L-lysine + GDP + H(+)</text>
        <dbReference type="Rhea" id="RHEA:19049"/>
        <dbReference type="ChEBI" id="CHEBI:15378"/>
        <dbReference type="ChEBI" id="CHEBI:37565"/>
        <dbReference type="ChEBI" id="CHEBI:57882"/>
        <dbReference type="ChEBI" id="CHEBI:58189"/>
        <dbReference type="ChEBI" id="CHEBI:58357"/>
        <dbReference type="EC" id="2.7.1.81"/>
    </reaction>
</comment>
<accession>A0A210R6W0</accession>
<evidence type="ECO:0000256" key="4">
    <source>
        <dbReference type="ARBA" id="ARBA00022679"/>
    </source>
</evidence>
<dbReference type="Gene3D" id="3.30.200.20">
    <property type="entry name" value="Phosphorylase Kinase, domain 1"/>
    <property type="match status" value="1"/>
</dbReference>
<evidence type="ECO:0000313" key="12">
    <source>
        <dbReference type="Proteomes" id="UP000242188"/>
    </source>
</evidence>
<comment type="subcellular location">
    <subcellularLocation>
        <location evidence="1">Cytoplasm</location>
    </subcellularLocation>
</comment>
<dbReference type="SUPFAM" id="SSF56112">
    <property type="entry name" value="Protein kinase-like (PK-like)"/>
    <property type="match status" value="1"/>
</dbReference>
<dbReference type="FunFam" id="3.90.1200.10:FF:000007">
    <property type="entry name" value="hydroxylysine kinase isoform X1"/>
    <property type="match status" value="1"/>
</dbReference>
<name>A0A210R6W0_MIZYE</name>
<dbReference type="EC" id="2.7.1.81" evidence="8"/>
<reference evidence="11 12" key="1">
    <citation type="journal article" date="2017" name="Nat. Ecol. Evol.">
        <title>Scallop genome provides insights into evolution of bilaterian karyotype and development.</title>
        <authorList>
            <person name="Wang S."/>
            <person name="Zhang J."/>
            <person name="Jiao W."/>
            <person name="Li J."/>
            <person name="Xun X."/>
            <person name="Sun Y."/>
            <person name="Guo X."/>
            <person name="Huan P."/>
            <person name="Dong B."/>
            <person name="Zhang L."/>
            <person name="Hu X."/>
            <person name="Sun X."/>
            <person name="Wang J."/>
            <person name="Zhao C."/>
            <person name="Wang Y."/>
            <person name="Wang D."/>
            <person name="Huang X."/>
            <person name="Wang R."/>
            <person name="Lv J."/>
            <person name="Li Y."/>
            <person name="Zhang Z."/>
            <person name="Liu B."/>
            <person name="Lu W."/>
            <person name="Hui Y."/>
            <person name="Liang J."/>
            <person name="Zhou Z."/>
            <person name="Hou R."/>
            <person name="Li X."/>
            <person name="Liu Y."/>
            <person name="Li H."/>
            <person name="Ning X."/>
            <person name="Lin Y."/>
            <person name="Zhao L."/>
            <person name="Xing Q."/>
            <person name="Dou J."/>
            <person name="Li Y."/>
            <person name="Mao J."/>
            <person name="Guo H."/>
            <person name="Dou H."/>
            <person name="Li T."/>
            <person name="Mu C."/>
            <person name="Jiang W."/>
            <person name="Fu Q."/>
            <person name="Fu X."/>
            <person name="Miao Y."/>
            <person name="Liu J."/>
            <person name="Yu Q."/>
            <person name="Li R."/>
            <person name="Liao H."/>
            <person name="Li X."/>
            <person name="Kong Y."/>
            <person name="Jiang Z."/>
            <person name="Chourrout D."/>
            <person name="Li R."/>
            <person name="Bao Z."/>
        </authorList>
    </citation>
    <scope>NUCLEOTIDE SEQUENCE [LARGE SCALE GENOMIC DNA]</scope>
    <source>
        <strain evidence="11 12">PY_sf001</strain>
    </source>
</reference>
<dbReference type="EMBL" id="NEDP02000130">
    <property type="protein sequence ID" value="OWF56601.1"/>
    <property type="molecule type" value="Genomic_DNA"/>
</dbReference>
<dbReference type="OrthoDB" id="9973935at2759"/>
<dbReference type="Gene3D" id="3.90.1200.10">
    <property type="match status" value="1"/>
</dbReference>
<keyword evidence="12" id="KW-1185">Reference proteome</keyword>
<comment type="caution">
    <text evidence="11">The sequence shown here is derived from an EMBL/GenBank/DDBJ whole genome shotgun (WGS) entry which is preliminary data.</text>
</comment>
<comment type="similarity">
    <text evidence="2">Belongs to the aminoglycoside phosphotransferase family.</text>
</comment>
<keyword evidence="3" id="KW-0963">Cytoplasm</keyword>
<evidence type="ECO:0000256" key="3">
    <source>
        <dbReference type="ARBA" id="ARBA00022490"/>
    </source>
</evidence>
<keyword evidence="4" id="KW-0808">Transferase</keyword>
<comment type="function">
    <text evidence="7">Catalyzes the GTP-dependent phosphorylation of 5-hydroxy-L-lysine.</text>
</comment>
<organism evidence="11 12">
    <name type="scientific">Mizuhopecten yessoensis</name>
    <name type="common">Japanese scallop</name>
    <name type="synonym">Patinopecten yessoensis</name>
    <dbReference type="NCBI Taxonomy" id="6573"/>
    <lineage>
        <taxon>Eukaryota</taxon>
        <taxon>Metazoa</taxon>
        <taxon>Spiralia</taxon>
        <taxon>Lophotrochozoa</taxon>
        <taxon>Mollusca</taxon>
        <taxon>Bivalvia</taxon>
        <taxon>Autobranchia</taxon>
        <taxon>Pteriomorphia</taxon>
        <taxon>Pectinida</taxon>
        <taxon>Pectinoidea</taxon>
        <taxon>Pectinidae</taxon>
        <taxon>Mizuhopecten</taxon>
    </lineage>
</organism>
<dbReference type="PANTHER" id="PTHR21064:SF1">
    <property type="entry name" value="HYDROXYLYSINE KINASE"/>
    <property type="match status" value="1"/>
</dbReference>
<dbReference type="InterPro" id="IPR002575">
    <property type="entry name" value="Aminoglycoside_PTrfase"/>
</dbReference>
<gene>
    <name evidence="11" type="ORF">KP79_PYT16961</name>
</gene>
<dbReference type="STRING" id="6573.A0A210R6W0"/>
<dbReference type="PANTHER" id="PTHR21064">
    <property type="entry name" value="AMINOGLYCOSIDE PHOSPHOTRANSFERASE DOMAIN-CONTAINING PROTEIN-RELATED"/>
    <property type="match status" value="1"/>
</dbReference>
<evidence type="ECO:0000256" key="6">
    <source>
        <dbReference type="ARBA" id="ARBA00036820"/>
    </source>
</evidence>
<evidence type="ECO:0000256" key="2">
    <source>
        <dbReference type="ARBA" id="ARBA00006219"/>
    </source>
</evidence>